<organism evidence="10 11">
    <name type="scientific">Malaciobacter mytili LMG 24559</name>
    <dbReference type="NCBI Taxonomy" id="1032238"/>
    <lineage>
        <taxon>Bacteria</taxon>
        <taxon>Pseudomonadati</taxon>
        <taxon>Campylobacterota</taxon>
        <taxon>Epsilonproteobacteria</taxon>
        <taxon>Campylobacterales</taxon>
        <taxon>Arcobacteraceae</taxon>
        <taxon>Malaciobacter</taxon>
    </lineage>
</organism>
<dbReference type="PANTHER" id="PTHR48111">
    <property type="entry name" value="REGULATOR OF RPOS"/>
    <property type="match status" value="1"/>
</dbReference>
<dbReference type="SUPFAM" id="SSF52172">
    <property type="entry name" value="CheY-like"/>
    <property type="match status" value="1"/>
</dbReference>
<name>A0AAX2AFV3_9BACT</name>
<evidence type="ECO:0000256" key="6">
    <source>
        <dbReference type="PROSITE-ProRule" id="PRU00169"/>
    </source>
</evidence>
<evidence type="ECO:0000256" key="4">
    <source>
        <dbReference type="ARBA" id="ARBA00023125"/>
    </source>
</evidence>
<keyword evidence="3" id="KW-0805">Transcription regulation</keyword>
<dbReference type="InterPro" id="IPR001867">
    <property type="entry name" value="OmpR/PhoB-type_DNA-bd"/>
</dbReference>
<dbReference type="CDD" id="cd17536">
    <property type="entry name" value="REC_YesN-like"/>
    <property type="match status" value="1"/>
</dbReference>
<dbReference type="Pfam" id="PF00486">
    <property type="entry name" value="Trans_reg_C"/>
    <property type="match status" value="1"/>
</dbReference>
<dbReference type="PROSITE" id="PS50110">
    <property type="entry name" value="RESPONSE_REGULATORY"/>
    <property type="match status" value="1"/>
</dbReference>
<feature type="modified residue" description="4-aspartylphosphate" evidence="6">
    <location>
        <position position="49"/>
    </location>
</feature>
<dbReference type="InterPro" id="IPR016032">
    <property type="entry name" value="Sig_transdc_resp-reg_C-effctor"/>
</dbReference>
<evidence type="ECO:0000259" key="9">
    <source>
        <dbReference type="PROSITE" id="PS51755"/>
    </source>
</evidence>
<dbReference type="GO" id="GO:0000976">
    <property type="term" value="F:transcription cis-regulatory region binding"/>
    <property type="evidence" value="ECO:0007669"/>
    <property type="project" value="TreeGrafter"/>
</dbReference>
<keyword evidence="1 6" id="KW-0597">Phosphoprotein</keyword>
<evidence type="ECO:0000256" key="7">
    <source>
        <dbReference type="PROSITE-ProRule" id="PRU01091"/>
    </source>
</evidence>
<dbReference type="InterPro" id="IPR001789">
    <property type="entry name" value="Sig_transdc_resp-reg_receiver"/>
</dbReference>
<accession>A0AAX2AFV3</accession>
<dbReference type="InterPro" id="IPR039420">
    <property type="entry name" value="WalR-like"/>
</dbReference>
<keyword evidence="4 7" id="KW-0238">DNA-binding</keyword>
<dbReference type="SMART" id="SM00448">
    <property type="entry name" value="REC"/>
    <property type="match status" value="1"/>
</dbReference>
<protein>
    <submittedName>
        <fullName evidence="10">DNA-binding response regulator</fullName>
    </submittedName>
</protein>
<dbReference type="Pfam" id="PF00072">
    <property type="entry name" value="Response_reg"/>
    <property type="match status" value="1"/>
</dbReference>
<evidence type="ECO:0000256" key="3">
    <source>
        <dbReference type="ARBA" id="ARBA00023015"/>
    </source>
</evidence>
<evidence type="ECO:0000256" key="1">
    <source>
        <dbReference type="ARBA" id="ARBA00022553"/>
    </source>
</evidence>
<evidence type="ECO:0000256" key="2">
    <source>
        <dbReference type="ARBA" id="ARBA00023012"/>
    </source>
</evidence>
<dbReference type="Gene3D" id="3.40.50.2300">
    <property type="match status" value="1"/>
</dbReference>
<dbReference type="PANTHER" id="PTHR48111:SF1">
    <property type="entry name" value="TWO-COMPONENT RESPONSE REGULATOR ORR33"/>
    <property type="match status" value="1"/>
</dbReference>
<dbReference type="InterPro" id="IPR036388">
    <property type="entry name" value="WH-like_DNA-bd_sf"/>
</dbReference>
<evidence type="ECO:0000313" key="11">
    <source>
        <dbReference type="Proteomes" id="UP000290092"/>
    </source>
</evidence>
<feature type="domain" description="OmpR/PhoB-type" evidence="9">
    <location>
        <begin position="120"/>
        <end position="214"/>
    </location>
</feature>
<feature type="DNA-binding region" description="OmpR/PhoB-type" evidence="7">
    <location>
        <begin position="120"/>
        <end position="214"/>
    </location>
</feature>
<evidence type="ECO:0000313" key="10">
    <source>
        <dbReference type="EMBL" id="RXK15030.1"/>
    </source>
</evidence>
<dbReference type="GO" id="GO:0006355">
    <property type="term" value="P:regulation of DNA-templated transcription"/>
    <property type="evidence" value="ECO:0007669"/>
    <property type="project" value="InterPro"/>
</dbReference>
<dbReference type="GO" id="GO:0000156">
    <property type="term" value="F:phosphorelay response regulator activity"/>
    <property type="evidence" value="ECO:0007669"/>
    <property type="project" value="TreeGrafter"/>
</dbReference>
<evidence type="ECO:0000256" key="5">
    <source>
        <dbReference type="ARBA" id="ARBA00023163"/>
    </source>
</evidence>
<dbReference type="Proteomes" id="UP000290092">
    <property type="component" value="Unassembled WGS sequence"/>
</dbReference>
<comment type="caution">
    <text evidence="10">The sequence shown here is derived from an EMBL/GenBank/DDBJ whole genome shotgun (WGS) entry which is preliminary data.</text>
</comment>
<dbReference type="Gene3D" id="1.10.10.10">
    <property type="entry name" value="Winged helix-like DNA-binding domain superfamily/Winged helix DNA-binding domain"/>
    <property type="match status" value="1"/>
</dbReference>
<sequence>MLLVEDETNIAKLLKSAIGEYFYSFTIAKDGKEGLEKFKKIKPDIIITDIMMPKLDGLSMTKQIREENEEIPVIVLSAFSEKEKLLKAIDIGITKYFIKPFDPEELLEYLKELSDKLDKKRVFNLSKNLIFDKNKNNLFSEEKIINLTKREKEFLRLLIDNYPNVVDVEKIKTTLWENEEVTDERLRTFIKRFRNKTSKILIKNISGQGYLISPDNI</sequence>
<dbReference type="SMART" id="SM00862">
    <property type="entry name" value="Trans_reg_C"/>
    <property type="match status" value="1"/>
</dbReference>
<dbReference type="PROSITE" id="PS51755">
    <property type="entry name" value="OMPR_PHOB"/>
    <property type="match status" value="1"/>
</dbReference>
<dbReference type="GO" id="GO:0005829">
    <property type="term" value="C:cytosol"/>
    <property type="evidence" value="ECO:0007669"/>
    <property type="project" value="TreeGrafter"/>
</dbReference>
<evidence type="ECO:0000259" key="8">
    <source>
        <dbReference type="PROSITE" id="PS50110"/>
    </source>
</evidence>
<dbReference type="GO" id="GO:0032993">
    <property type="term" value="C:protein-DNA complex"/>
    <property type="evidence" value="ECO:0007669"/>
    <property type="project" value="TreeGrafter"/>
</dbReference>
<dbReference type="EMBL" id="NXID01000044">
    <property type="protein sequence ID" value="RXK15030.1"/>
    <property type="molecule type" value="Genomic_DNA"/>
</dbReference>
<feature type="domain" description="Response regulatory" evidence="8">
    <location>
        <begin position="1"/>
        <end position="114"/>
    </location>
</feature>
<keyword evidence="5" id="KW-0804">Transcription</keyword>
<dbReference type="InterPro" id="IPR011006">
    <property type="entry name" value="CheY-like_superfamily"/>
</dbReference>
<dbReference type="AlphaFoldDB" id="A0AAX2AFV3"/>
<keyword evidence="2" id="KW-0902">Two-component regulatory system</keyword>
<proteinExistence type="predicted"/>
<reference evidence="10 11" key="1">
    <citation type="submission" date="2017-09" db="EMBL/GenBank/DDBJ databases">
        <title>Genomics of the genus Arcobacter.</title>
        <authorList>
            <person name="Perez-Cataluna A."/>
            <person name="Figueras M.J."/>
            <person name="Salas-Masso N."/>
        </authorList>
    </citation>
    <scope>NUCLEOTIDE SEQUENCE [LARGE SCALE GENOMIC DNA]</scope>
    <source>
        <strain evidence="10 11">CECT 7386</strain>
    </source>
</reference>
<gene>
    <name evidence="10" type="ORF">CP985_10800</name>
</gene>
<dbReference type="SUPFAM" id="SSF46894">
    <property type="entry name" value="C-terminal effector domain of the bipartite response regulators"/>
    <property type="match status" value="1"/>
</dbReference>
<keyword evidence="11" id="KW-1185">Reference proteome</keyword>